<dbReference type="Pfam" id="PF03105">
    <property type="entry name" value="SPX"/>
    <property type="match status" value="2"/>
</dbReference>
<dbReference type="GO" id="GO:0000329">
    <property type="term" value="C:fungal-type vacuole membrane"/>
    <property type="evidence" value="ECO:0007669"/>
    <property type="project" value="TreeGrafter"/>
</dbReference>
<dbReference type="InterPro" id="IPR000547">
    <property type="entry name" value="Clathrin_H-chain/VPS_repeat"/>
</dbReference>
<dbReference type="PROSITE" id="PS50236">
    <property type="entry name" value="CHCR"/>
    <property type="match status" value="1"/>
</dbReference>
<evidence type="ECO:0000256" key="10">
    <source>
        <dbReference type="SAM" id="MobiDB-lite"/>
    </source>
</evidence>
<feature type="repeat" description="CHCR" evidence="8">
    <location>
        <begin position="1695"/>
        <end position="1863"/>
    </location>
</feature>
<feature type="domain" description="CNH" evidence="12">
    <location>
        <begin position="973"/>
        <end position="1303"/>
    </location>
</feature>
<keyword evidence="9" id="KW-0175">Coiled coil</keyword>
<dbReference type="GO" id="GO:0012505">
    <property type="term" value="C:endomembrane system"/>
    <property type="evidence" value="ECO:0007669"/>
    <property type="project" value="UniProtKB-SubCell"/>
</dbReference>
<dbReference type="GeneID" id="70295659"/>
<keyword evidence="4 11" id="KW-0812">Transmembrane</keyword>
<dbReference type="GO" id="GO:0006914">
    <property type="term" value="P:autophagy"/>
    <property type="evidence" value="ECO:0007669"/>
    <property type="project" value="TreeGrafter"/>
</dbReference>
<feature type="region of interest" description="Disordered" evidence="10">
    <location>
        <begin position="228"/>
        <end position="309"/>
    </location>
</feature>
<dbReference type="GO" id="GO:0006886">
    <property type="term" value="P:intracellular protein transport"/>
    <property type="evidence" value="ECO:0007669"/>
    <property type="project" value="UniProtKB-UniRule"/>
</dbReference>
<dbReference type="Pfam" id="PF03600">
    <property type="entry name" value="CitMHS"/>
    <property type="match status" value="1"/>
</dbReference>
<dbReference type="Proteomes" id="UP000887229">
    <property type="component" value="Unassembled WGS sequence"/>
</dbReference>
<comment type="caution">
    <text evidence="14">The sequence shown here is derived from an EMBL/GenBank/DDBJ whole genome shotgun (WGS) entry which is preliminary data.</text>
</comment>
<evidence type="ECO:0000256" key="5">
    <source>
        <dbReference type="ARBA" id="ARBA00022989"/>
    </source>
</evidence>
<feature type="region of interest" description="Disordered" evidence="10">
    <location>
        <begin position="1003"/>
        <end position="1037"/>
    </location>
</feature>
<feature type="transmembrane region" description="Helical" evidence="11">
    <location>
        <begin position="537"/>
        <end position="568"/>
    </location>
</feature>
<evidence type="ECO:0000256" key="7">
    <source>
        <dbReference type="ARBA" id="ARBA00038201"/>
    </source>
</evidence>
<feature type="compositionally biased region" description="Polar residues" evidence="10">
    <location>
        <begin position="232"/>
        <end position="245"/>
    </location>
</feature>
<feature type="region of interest" description="Disordered" evidence="10">
    <location>
        <begin position="1409"/>
        <end position="1502"/>
    </location>
</feature>
<feature type="coiled-coil region" evidence="9">
    <location>
        <begin position="102"/>
        <end position="129"/>
    </location>
</feature>
<keyword evidence="5 11" id="KW-1133">Transmembrane helix</keyword>
<evidence type="ECO:0000313" key="14">
    <source>
        <dbReference type="EMBL" id="KAG9256712.1"/>
    </source>
</evidence>
<evidence type="ECO:0000259" key="13">
    <source>
        <dbReference type="PROSITE" id="PS51382"/>
    </source>
</evidence>
<evidence type="ECO:0000256" key="3">
    <source>
        <dbReference type="ARBA" id="ARBA00022448"/>
    </source>
</evidence>
<dbReference type="EMBL" id="MU251247">
    <property type="protein sequence ID" value="KAG9256712.1"/>
    <property type="molecule type" value="Genomic_DNA"/>
</dbReference>
<evidence type="ECO:0000259" key="12">
    <source>
        <dbReference type="PROSITE" id="PS50219"/>
    </source>
</evidence>
<keyword evidence="6 11" id="KW-0472">Membrane</keyword>
<protein>
    <submittedName>
        <fullName evidence="14">SPX domain-containing protein</fullName>
    </submittedName>
</protein>
<dbReference type="InterPro" id="IPR032914">
    <property type="entry name" value="Vam6/VPS39/TRAP1"/>
</dbReference>
<reference evidence="14" key="1">
    <citation type="journal article" date="2021" name="IMA Fungus">
        <title>Genomic characterization of three marine fungi, including Emericellopsis atlantica sp. nov. with signatures of a generalist lifestyle and marine biomass degradation.</title>
        <authorList>
            <person name="Hagestad O.C."/>
            <person name="Hou L."/>
            <person name="Andersen J.H."/>
            <person name="Hansen E.H."/>
            <person name="Altermark B."/>
            <person name="Li C."/>
            <person name="Kuhnert E."/>
            <person name="Cox R.J."/>
            <person name="Crous P.W."/>
            <person name="Spatafora J.W."/>
            <person name="Lail K."/>
            <person name="Amirebrahimi M."/>
            <person name="Lipzen A."/>
            <person name="Pangilinan J."/>
            <person name="Andreopoulos W."/>
            <person name="Hayes R.D."/>
            <person name="Ng V."/>
            <person name="Grigoriev I.V."/>
            <person name="Jackson S.A."/>
            <person name="Sutton T.D.S."/>
            <person name="Dobson A.D.W."/>
            <person name="Rama T."/>
        </authorList>
    </citation>
    <scope>NUCLEOTIDE SEQUENCE</scope>
    <source>
        <strain evidence="14">TS7</strain>
    </source>
</reference>
<evidence type="ECO:0000256" key="9">
    <source>
        <dbReference type="SAM" id="Coils"/>
    </source>
</evidence>
<feature type="transmembrane region" description="Helical" evidence="11">
    <location>
        <begin position="857"/>
        <end position="890"/>
    </location>
</feature>
<dbReference type="PROSITE" id="PS50219">
    <property type="entry name" value="CNH"/>
    <property type="match status" value="1"/>
</dbReference>
<evidence type="ECO:0000256" key="1">
    <source>
        <dbReference type="ARBA" id="ARBA00004141"/>
    </source>
</evidence>
<dbReference type="PANTHER" id="PTHR12894">
    <property type="entry name" value="CNH DOMAIN CONTAINING"/>
    <property type="match status" value="1"/>
</dbReference>
<feature type="coiled-coil region" evidence="9">
    <location>
        <begin position="395"/>
        <end position="422"/>
    </location>
</feature>
<dbReference type="InterPro" id="IPR036322">
    <property type="entry name" value="WD40_repeat_dom_sf"/>
</dbReference>
<dbReference type="OrthoDB" id="10260443at2759"/>
<accession>A0A9P7ZRY5</accession>
<evidence type="ECO:0000313" key="15">
    <source>
        <dbReference type="Proteomes" id="UP000887229"/>
    </source>
</evidence>
<dbReference type="PANTHER" id="PTHR12894:SF49">
    <property type="entry name" value="VAM6_VPS39-LIKE PROTEIN"/>
    <property type="match status" value="1"/>
</dbReference>
<dbReference type="CDD" id="cd01115">
    <property type="entry name" value="SLC13_permease"/>
    <property type="match status" value="1"/>
</dbReference>
<dbReference type="InterPro" id="IPR019452">
    <property type="entry name" value="VPS39/TGF_beta_rcpt-assoc_1"/>
</dbReference>
<feature type="domain" description="SPX" evidence="13">
    <location>
        <begin position="133"/>
        <end position="388"/>
    </location>
</feature>
<evidence type="ECO:0000256" key="8">
    <source>
        <dbReference type="PROSITE-ProRule" id="PRU01006"/>
    </source>
</evidence>
<comment type="subcellular location">
    <subcellularLocation>
        <location evidence="2">Endomembrane system</location>
        <topology evidence="2">Peripheral membrane protein</topology>
    </subcellularLocation>
    <subcellularLocation>
        <location evidence="1">Membrane</location>
        <topology evidence="1">Multi-pass membrane protein</topology>
    </subcellularLocation>
</comment>
<comment type="similarity">
    <text evidence="7">Belongs to the VAM6/VPS39 family.</text>
</comment>
<keyword evidence="15" id="KW-1185">Reference proteome</keyword>
<feature type="compositionally biased region" description="Polar residues" evidence="10">
    <location>
        <begin position="1421"/>
        <end position="1432"/>
    </location>
</feature>
<dbReference type="Pfam" id="PF10367">
    <property type="entry name" value="zf-Vps39_C"/>
    <property type="match status" value="1"/>
</dbReference>
<dbReference type="GO" id="GO:0055085">
    <property type="term" value="P:transmembrane transport"/>
    <property type="evidence" value="ECO:0007669"/>
    <property type="project" value="InterPro"/>
</dbReference>
<feature type="transmembrane region" description="Helical" evidence="11">
    <location>
        <begin position="817"/>
        <end position="836"/>
    </location>
</feature>
<keyword evidence="3" id="KW-0813">Transport</keyword>
<feature type="transmembrane region" description="Helical" evidence="11">
    <location>
        <begin position="945"/>
        <end position="966"/>
    </location>
</feature>
<feature type="transmembrane region" description="Helical" evidence="11">
    <location>
        <begin position="902"/>
        <end position="924"/>
    </location>
</feature>
<feature type="transmembrane region" description="Helical" evidence="11">
    <location>
        <begin position="639"/>
        <end position="666"/>
    </location>
</feature>
<name>A0A9P7ZRY5_9HYPO</name>
<feature type="compositionally biased region" description="Acidic residues" evidence="10">
    <location>
        <begin position="262"/>
        <end position="276"/>
    </location>
</feature>
<dbReference type="Pfam" id="PF00780">
    <property type="entry name" value="CNH"/>
    <property type="match status" value="1"/>
</dbReference>
<dbReference type="GO" id="GO:0034058">
    <property type="term" value="P:endosomal vesicle fusion"/>
    <property type="evidence" value="ECO:0007669"/>
    <property type="project" value="TreeGrafter"/>
</dbReference>
<feature type="compositionally biased region" description="Polar residues" evidence="10">
    <location>
        <begin position="1011"/>
        <end position="1023"/>
    </location>
</feature>
<evidence type="ECO:0000256" key="6">
    <source>
        <dbReference type="ARBA" id="ARBA00023136"/>
    </source>
</evidence>
<evidence type="ECO:0000256" key="2">
    <source>
        <dbReference type="ARBA" id="ARBA00004184"/>
    </source>
</evidence>
<dbReference type="Pfam" id="PF23556">
    <property type="entry name" value="TPR_Vps41"/>
    <property type="match status" value="1"/>
</dbReference>
<dbReference type="InterPro" id="IPR004680">
    <property type="entry name" value="Cit_transptr-like_dom"/>
</dbReference>
<feature type="transmembrane region" description="Helical" evidence="11">
    <location>
        <begin position="789"/>
        <end position="811"/>
    </location>
</feature>
<proteinExistence type="inferred from homology"/>
<dbReference type="PROSITE" id="PS51382">
    <property type="entry name" value="SPX"/>
    <property type="match status" value="1"/>
</dbReference>
<gene>
    <name evidence="14" type="ORF">F5Z01DRAFT_671953</name>
</gene>
<dbReference type="CDD" id="cd14478">
    <property type="entry name" value="SPX_PHO87_PHO90_like"/>
    <property type="match status" value="1"/>
</dbReference>
<evidence type="ECO:0000256" key="4">
    <source>
        <dbReference type="ARBA" id="ARBA00022692"/>
    </source>
</evidence>
<feature type="transmembrane region" description="Helical" evidence="11">
    <location>
        <begin position="718"/>
        <end position="744"/>
    </location>
</feature>
<feature type="transmembrane region" description="Helical" evidence="11">
    <location>
        <begin position="764"/>
        <end position="782"/>
    </location>
</feature>
<feature type="compositionally biased region" description="Polar residues" evidence="10">
    <location>
        <begin position="293"/>
        <end position="309"/>
    </location>
</feature>
<feature type="transmembrane region" description="Helical" evidence="11">
    <location>
        <begin position="678"/>
        <end position="697"/>
    </location>
</feature>
<evidence type="ECO:0000256" key="11">
    <source>
        <dbReference type="SAM" id="Phobius"/>
    </source>
</evidence>
<dbReference type="InterPro" id="IPR004331">
    <property type="entry name" value="SPX_dom"/>
</dbReference>
<sequence>MDNASSGVSVGEVITSIFLLVDTRVVLGSIAPILRLVIPQATISPPAASRNPSSVPDNDDAGPATFAGTRSSNHPSERGGNAAPVSFPSPDHASYELDDYRAIQARKDTDEAERRRQEKRKDKRAWLEEQDEMKFSHSIQFNAVPDWSSHYIAYSNLKKLIYQLEKTAHQGLAGDGESRPLISTEDPEEVFSRALGIELEKICSFYNAKEGELRDEVNQLLHDISQRVVPDGTTSNALQPTSSNGPRRPSLARQMSSSGLVSDDDVEESASDDDETTGLTQPRKHSFGRRRTIASTTGGQGHDLTTSSEFARSIRRRSTTVDDYGEQSALFPSGLYSSDIMLKKRIISLYVQLCELKSYVQLNRTGFRKVLKKFDKIVDKDLKAKYLPEHVDTAYPFKDETKEALEQNIEKMEEAYTEVVTQGDREAAKRDLRSHLREHVVWERNTVWRDLIGIERRAEAARLGQSLLGTDPTATSRRLQGDEAQAETKGISTPIGRFRVPAWLLNSSMYTLLGSLAAFFVLLYLPIMEKAEQQNCLAMLVLVSLLWATETIPLFVTSLLIPFLSVLLNVVREEDPTKPPKRLSSKEATSAIFAAMWTPVIMLLLGGFTLAAALSKCKIDKRLATLVLSKAGTQPKTVLVANMFVAAFASMLISNVAAPVLCYSIIEPMLRTLPSDSSMSKAVIIGIALASNIGGMLSPIASPQNVVAMGIMQPEPTWLQWFFIVIPVGAISLILIWLLLLVTFHPGRGTTISPIRPVKESFTGVQYFVSFITIATIALWCASHQLEGVFGDMGVIAIIPIVLFFGIGILTKEDFNNFPWTIIILAAGGLSLGKAVRSSGLLHTVAELVSDKVEGMSLYGVLVVFSVLILVVATFISHTVAALIFLPLVYDVGVAMDQPHPNLLVFGGVLMCSAAMGLPTSGFPNMTAIMKEDPAGQRYLQVKHFISRGELVAAAMLSAFTARPIIELRLRDKSKIESILAHGDRILVGLNTGALRVYRLNDLHPSDDSKPSPNEQVVASPPQNGERPPSRSNPSRPTDLLREIEKFSTRGIEQLAIIKEASTIISLSNYHVSLHHLHNYELIETLSRTKNATCFAVTSNIVKDAETGIPEIISRLAVAVKRRILLWSWHESELSEQVAEISLSETIRSVTWANATKLLCGMNGGYVMVDVISHDVEEIMSPGTMQAGNQGSRFGAVGSASMGYMGLGGYMPKPLAARLAEGEMLLAKDINTLFVDDKGKPLDRKQIPWQSAPESIGYSYPYILALLQPSKGSLEVRNPETLTLLQSISLPGASQLHFAPPTSSLAHAGKGFHISSDRCIWKMDTTDYDSQIQELIRSTQYDEAISVLGMLEDALLKNKTETLREVKMLKAEALFRQKKFRQSMDLFNEDDVHAPPERVLRLFPPRISGELSAYPDHEEGSPQQTDTPSKKTNGARPDSPVGSADPSSPPNIGGFAKLFGGGHKKASDAASITSKKETKEGPEADDSSANAKDTEGQDPLVLEGKDLTNAVLELNSYLAGTRARLQRVIEPTTGLLKPRSDSNGSLEDAAERFLRTSPTDSEKELEETLRKTFRVVDTTLFRAYMFSRPTLAGSLFRIPNFCDPDVVNERLLEQNRYMELIDFFYGKKLHKEALELLKKFGSTTKPDPAAPTLHGPDRAIQYLQGLSPENIDLILEHAKWALKANAGYAMEIFVGDTENAETLPRERVLAFLKEQDSQLEAQYLAHIIDELGDDTPEFHNRLVELYVRNLTTMAKGEEWDRTMDNFLKFLRESKQYSLSKAFSLIPRDDAIFYESQAIVLSNMGQHKQALEIFVFKLKDYTKAEDYCNRVLLSQDTPTSVEDPDDSTPSIYHTLLSLYLQPPSPHKPDLPPALDLLSKHGSRLPATSTLSLIPDDIPVGDLEAYFRGRIRAVNSLVNQTRVVAGLRKSEGISVAARLHLGDDQEGGQGGRNRHVTITDERHCVVCHKKLGGGMRMGGTVVAVLPDNTVVHYSCLSRVPGQRPESSRAPSWGRGF</sequence>
<dbReference type="InterPro" id="IPR019453">
    <property type="entry name" value="VPS39/TGFA1_Znf"/>
</dbReference>
<dbReference type="SUPFAM" id="SSF50978">
    <property type="entry name" value="WD40 repeat-like"/>
    <property type="match status" value="1"/>
</dbReference>
<feature type="region of interest" description="Disordered" evidence="10">
    <location>
        <begin position="44"/>
        <end position="93"/>
    </location>
</feature>
<feature type="compositionally biased region" description="Basic residues" evidence="10">
    <location>
        <begin position="282"/>
        <end position="292"/>
    </location>
</feature>
<feature type="transmembrane region" description="Helical" evidence="11">
    <location>
        <begin position="503"/>
        <end position="525"/>
    </location>
</feature>
<organism evidence="14 15">
    <name type="scientific">Emericellopsis atlantica</name>
    <dbReference type="NCBI Taxonomy" id="2614577"/>
    <lineage>
        <taxon>Eukaryota</taxon>
        <taxon>Fungi</taxon>
        <taxon>Dikarya</taxon>
        <taxon>Ascomycota</taxon>
        <taxon>Pezizomycotina</taxon>
        <taxon>Sordariomycetes</taxon>
        <taxon>Hypocreomycetidae</taxon>
        <taxon>Hypocreales</taxon>
        <taxon>Bionectriaceae</taxon>
        <taxon>Emericellopsis</taxon>
    </lineage>
</organism>
<dbReference type="RefSeq" id="XP_046120636.1">
    <property type="nucleotide sequence ID" value="XM_046264756.1"/>
</dbReference>
<feature type="transmembrane region" description="Helical" evidence="11">
    <location>
        <begin position="588"/>
        <end position="614"/>
    </location>
</feature>
<dbReference type="Pfam" id="PF10366">
    <property type="entry name" value="Vps39_1"/>
    <property type="match status" value="1"/>
</dbReference>
<dbReference type="InterPro" id="IPR001180">
    <property type="entry name" value="CNH_dom"/>
</dbReference>